<dbReference type="AlphaFoldDB" id="A0A368KJF8"/>
<evidence type="ECO:0000313" key="2">
    <source>
        <dbReference type="EMBL" id="RCS40692.1"/>
    </source>
</evidence>
<dbReference type="RefSeq" id="WP_114373614.1">
    <property type="nucleotide sequence ID" value="NZ_QPEX01000046.1"/>
</dbReference>
<dbReference type="EMBL" id="QPEX01000046">
    <property type="protein sequence ID" value="RCS40692.1"/>
    <property type="molecule type" value="Genomic_DNA"/>
</dbReference>
<feature type="chain" id="PRO_5016992098" description="DUF3347 domain-containing protein" evidence="1">
    <location>
        <begin position="26"/>
        <end position="215"/>
    </location>
</feature>
<protein>
    <recommendedName>
        <fullName evidence="4">DUF3347 domain-containing protein</fullName>
    </recommendedName>
</protein>
<accession>A0A368KJF8</accession>
<reference evidence="2 3" key="1">
    <citation type="submission" date="2018-07" db="EMBL/GenBank/DDBJ databases">
        <title>Comparative genomes isolates from brazilian mangrove.</title>
        <authorList>
            <person name="De Araujo J.E."/>
            <person name="Taketani R.G."/>
            <person name="Silva M.C.P."/>
            <person name="Lourenco M.V."/>
            <person name="Oliveira V.M."/>
            <person name="Andreote F.D."/>
        </authorList>
    </citation>
    <scope>NUCLEOTIDE SEQUENCE [LARGE SCALE GENOMIC DNA]</scope>
    <source>
        <strain evidence="2 3">HEX PRIS-MGV</strain>
    </source>
</reference>
<comment type="caution">
    <text evidence="2">The sequence shown here is derived from an EMBL/GenBank/DDBJ whole genome shotgun (WGS) entry which is preliminary data.</text>
</comment>
<organism evidence="2 3">
    <name type="scientific">Bremerella cremea</name>
    <dbReference type="NCBI Taxonomy" id="1031537"/>
    <lineage>
        <taxon>Bacteria</taxon>
        <taxon>Pseudomonadati</taxon>
        <taxon>Planctomycetota</taxon>
        <taxon>Planctomycetia</taxon>
        <taxon>Pirellulales</taxon>
        <taxon>Pirellulaceae</taxon>
        <taxon>Bremerella</taxon>
    </lineage>
</organism>
<evidence type="ECO:0000313" key="3">
    <source>
        <dbReference type="Proteomes" id="UP000253562"/>
    </source>
</evidence>
<name>A0A368KJF8_9BACT</name>
<evidence type="ECO:0000256" key="1">
    <source>
        <dbReference type="SAM" id="SignalP"/>
    </source>
</evidence>
<dbReference type="Proteomes" id="UP000253562">
    <property type="component" value="Unassembled WGS sequence"/>
</dbReference>
<evidence type="ECO:0008006" key="4">
    <source>
        <dbReference type="Google" id="ProtNLM"/>
    </source>
</evidence>
<gene>
    <name evidence="2" type="ORF">DTL42_25330</name>
</gene>
<proteinExistence type="predicted"/>
<keyword evidence="1" id="KW-0732">Signal</keyword>
<dbReference type="OrthoDB" id="274505at2"/>
<sequence length="215" mass="24643">MLVKSLLWTGMLGVAMVSLSSTAKADHFIHQGRLVRDIEVLHHAVDDFYREVRFHNRFSDLSTEARALLLEVDHFCDTAQNHGSLRHLKIDFREVSGEMRHVQQEMQRAWHRHHHHHHDGHIQSAWADVERAFDRVYYDLYEAHCGYIQYHCTIQHGHGHHGHGHYAPGPFVSGNGPFYNGNQGGVSFGQKNGKFQVQVQGNAPVWAHLLKAAIK</sequence>
<feature type="signal peptide" evidence="1">
    <location>
        <begin position="1"/>
        <end position="25"/>
    </location>
</feature>